<protein>
    <recommendedName>
        <fullName evidence="5">RxLR effector protein</fullName>
    </recommendedName>
</protein>
<evidence type="ECO:0000256" key="5">
    <source>
        <dbReference type="RuleBase" id="RU367124"/>
    </source>
</evidence>
<dbReference type="Pfam" id="PF16810">
    <property type="entry name" value="RXLR"/>
    <property type="match status" value="1"/>
</dbReference>
<accession>W2FXE1</accession>
<feature type="chain" id="PRO_5010512781" description="RxLR effector protein" evidence="5">
    <location>
        <begin position="23"/>
        <end position="159"/>
    </location>
</feature>
<comment type="domain">
    <text evidence="5">The RxLR-dEER motif acts to carry the protein into the host cell cytoplasm through binding to cell surface phosphatidylinositol-3-phosphate.</text>
</comment>
<name>W2FXE1_PHYNI</name>
<comment type="similarity">
    <text evidence="2 5">Belongs to the RxLR effector family.</text>
</comment>
<reference evidence="8" key="2">
    <citation type="submission" date="2013-11" db="EMBL/GenBank/DDBJ databases">
        <title>The Genome Sequence of Phytophthora parasitica CJ05E6.</title>
        <authorList>
            <consortium name="The Broad Institute Genomics Platform"/>
            <person name="Russ C."/>
            <person name="Tyler B."/>
            <person name="Panabieres F."/>
            <person name="Shan W."/>
            <person name="Tripathy S."/>
            <person name="Grunwald N."/>
            <person name="Machado M."/>
            <person name="Johnson C.S."/>
            <person name="Arredondo F."/>
            <person name="Hong C."/>
            <person name="Coffey M."/>
            <person name="Young S.K."/>
            <person name="Zeng Q."/>
            <person name="Gargeya S."/>
            <person name="Fitzgerald M."/>
            <person name="Abouelleil A."/>
            <person name="Alvarado L."/>
            <person name="Chapman S.B."/>
            <person name="Gainer-Dewar J."/>
            <person name="Goldberg J."/>
            <person name="Griggs A."/>
            <person name="Gujja S."/>
            <person name="Hansen M."/>
            <person name="Howarth C."/>
            <person name="Imamovic A."/>
            <person name="Ireland A."/>
            <person name="Larimer J."/>
            <person name="McCowan C."/>
            <person name="Murphy C."/>
            <person name="Pearson M."/>
            <person name="Poon T.W."/>
            <person name="Priest M."/>
            <person name="Roberts A."/>
            <person name="Saif S."/>
            <person name="Shea T."/>
            <person name="Sykes S."/>
            <person name="Wortman J."/>
            <person name="Nusbaum C."/>
            <person name="Birren B."/>
        </authorList>
    </citation>
    <scope>NUCLEOTIDE SEQUENCE [LARGE SCALE GENOMIC DNA]</scope>
    <source>
        <strain evidence="8">CJ05E6</strain>
    </source>
</reference>
<evidence type="ECO:0000256" key="3">
    <source>
        <dbReference type="ARBA" id="ARBA00022525"/>
    </source>
</evidence>
<gene>
    <name evidence="7" type="ORF">L915_17915</name>
    <name evidence="8" type="ORF">L916_17813</name>
</gene>
<dbReference type="EMBL" id="KI688811">
    <property type="protein sequence ID" value="ETK75458.1"/>
    <property type="molecule type" value="Genomic_DNA"/>
</dbReference>
<dbReference type="EMBL" id="KI675607">
    <property type="protein sequence ID" value="ETL28888.1"/>
    <property type="molecule type" value="Genomic_DNA"/>
</dbReference>
<comment type="subcellular location">
    <subcellularLocation>
        <location evidence="1 5">Secreted</location>
    </subcellularLocation>
</comment>
<dbReference type="GO" id="GO:0005576">
    <property type="term" value="C:extracellular region"/>
    <property type="evidence" value="ECO:0007669"/>
    <property type="project" value="UniProtKB-SubCell"/>
</dbReference>
<comment type="function">
    <text evidence="5">Effector that suppresses plant defense responses during pathogen infection.</text>
</comment>
<evidence type="ECO:0000256" key="6">
    <source>
        <dbReference type="SAM" id="MobiDB-lite"/>
    </source>
</evidence>
<feature type="region of interest" description="Disordered" evidence="6">
    <location>
        <begin position="46"/>
        <end position="84"/>
    </location>
</feature>
<dbReference type="InterPro" id="IPR031825">
    <property type="entry name" value="RXLR"/>
</dbReference>
<evidence type="ECO:0000256" key="1">
    <source>
        <dbReference type="ARBA" id="ARBA00004613"/>
    </source>
</evidence>
<dbReference type="Proteomes" id="UP000053236">
    <property type="component" value="Unassembled WGS sequence"/>
</dbReference>
<evidence type="ECO:0000256" key="4">
    <source>
        <dbReference type="ARBA" id="ARBA00022729"/>
    </source>
</evidence>
<feature type="compositionally biased region" description="Basic and acidic residues" evidence="6">
    <location>
        <begin position="49"/>
        <end position="65"/>
    </location>
</feature>
<organism evidence="7">
    <name type="scientific">Phytophthora nicotianae</name>
    <name type="common">Potato buckeye rot agent</name>
    <name type="synonym">Phytophthora parasitica</name>
    <dbReference type="NCBI Taxonomy" id="4792"/>
    <lineage>
        <taxon>Eukaryota</taxon>
        <taxon>Sar</taxon>
        <taxon>Stramenopiles</taxon>
        <taxon>Oomycota</taxon>
        <taxon>Peronosporomycetes</taxon>
        <taxon>Peronosporales</taxon>
        <taxon>Peronosporaceae</taxon>
        <taxon>Phytophthora</taxon>
    </lineage>
</organism>
<dbReference type="VEuPathDB" id="FungiDB:PPTG_17016"/>
<proteinExistence type="inferred from homology"/>
<keyword evidence="4 5" id="KW-0732">Signal</keyword>
<sequence length="159" mass="18214">MRLGYLLLVTTIGLLACEDTLAALSKSQSSKLTAFSNLAAHEQVGDLNGNRDNKRALRVASKTEEADSSDDPASAKDLTDSDDEEERDLIISTWDRPKYRRWFHDGMTPYDVQHVLGLTGVRRLWKPIKRRVYKGYVVYYTEKCNKAKYHDFCKQHADK</sequence>
<dbReference type="AlphaFoldDB" id="W2FXE1"/>
<dbReference type="PROSITE" id="PS51257">
    <property type="entry name" value="PROKAR_LIPOPROTEIN"/>
    <property type="match status" value="1"/>
</dbReference>
<dbReference type="Proteomes" id="UP000053864">
    <property type="component" value="Unassembled WGS sequence"/>
</dbReference>
<evidence type="ECO:0000256" key="2">
    <source>
        <dbReference type="ARBA" id="ARBA00010400"/>
    </source>
</evidence>
<evidence type="ECO:0000313" key="8">
    <source>
        <dbReference type="EMBL" id="ETL28888.1"/>
    </source>
</evidence>
<evidence type="ECO:0000313" key="7">
    <source>
        <dbReference type="EMBL" id="ETK75458.1"/>
    </source>
</evidence>
<feature type="signal peptide" evidence="5">
    <location>
        <begin position="1"/>
        <end position="22"/>
    </location>
</feature>
<keyword evidence="3 5" id="KW-0964">Secreted</keyword>
<reference evidence="7" key="1">
    <citation type="submission" date="2013-11" db="EMBL/GenBank/DDBJ databases">
        <title>The Genome Sequence of Phytophthora parasitica CJ02B3.</title>
        <authorList>
            <consortium name="The Broad Institute Genomics Platform"/>
            <person name="Russ C."/>
            <person name="Tyler B."/>
            <person name="Panabieres F."/>
            <person name="Shan W."/>
            <person name="Tripathy S."/>
            <person name="Grunwald N."/>
            <person name="Machado M."/>
            <person name="Johnson C.S."/>
            <person name="Arredondo F."/>
            <person name="Hong C."/>
            <person name="Coffey M."/>
            <person name="Young S.K."/>
            <person name="Zeng Q."/>
            <person name="Gargeya S."/>
            <person name="Fitzgerald M."/>
            <person name="Abouelleil A."/>
            <person name="Alvarado L."/>
            <person name="Chapman S.B."/>
            <person name="Gainer-Dewar J."/>
            <person name="Goldberg J."/>
            <person name="Griggs A."/>
            <person name="Gujja S."/>
            <person name="Hansen M."/>
            <person name="Howarth C."/>
            <person name="Imamovic A."/>
            <person name="Ireland A."/>
            <person name="Larimer J."/>
            <person name="McCowan C."/>
            <person name="Murphy C."/>
            <person name="Pearson M."/>
            <person name="Poon T.W."/>
            <person name="Priest M."/>
            <person name="Roberts A."/>
            <person name="Saif S."/>
            <person name="Shea T."/>
            <person name="Sykes S."/>
            <person name="Wortman J."/>
            <person name="Nusbaum C."/>
            <person name="Birren B."/>
        </authorList>
    </citation>
    <scope>NUCLEOTIDE SEQUENCE [LARGE SCALE GENOMIC DNA]</scope>
    <source>
        <strain evidence="7">CJ02B3</strain>
    </source>
</reference>